<dbReference type="Pfam" id="PF00335">
    <property type="entry name" value="Tetraspanin"/>
    <property type="match status" value="1"/>
</dbReference>
<sequence>MCLWIRFDKDMDEYVNSLGLFFYWNSTSVVMMASTLVMLNCFLGCCGSYFSNRPTIIVYMIFHGHHLHHAAGRGCLHAGQRRSVDIIQEYVGCCGGYSHNDYTDIHLPVPNTCRDQVTGNQYSDSCAEIFGQYLEVRTGWLAGLSLSLCFFQCFAMMISVCMYMALKERDEDRRM</sequence>
<feature type="transmembrane region" description="Helical" evidence="5">
    <location>
        <begin position="21"/>
        <end position="50"/>
    </location>
</feature>
<keyword evidence="7" id="KW-1185">Reference proteome</keyword>
<dbReference type="InterPro" id="IPR008952">
    <property type="entry name" value="Tetraspanin_EC2_sf"/>
</dbReference>
<feature type="transmembrane region" description="Helical" evidence="5">
    <location>
        <begin position="140"/>
        <end position="166"/>
    </location>
</feature>
<evidence type="ECO:0000256" key="4">
    <source>
        <dbReference type="ARBA" id="ARBA00023136"/>
    </source>
</evidence>
<dbReference type="AlphaFoldDB" id="A0AAW0T8V9"/>
<dbReference type="Proteomes" id="UP001487740">
    <property type="component" value="Unassembled WGS sequence"/>
</dbReference>
<evidence type="ECO:0000256" key="3">
    <source>
        <dbReference type="ARBA" id="ARBA00022989"/>
    </source>
</evidence>
<keyword evidence="2 5" id="KW-0812">Transmembrane</keyword>
<evidence type="ECO:0000313" key="6">
    <source>
        <dbReference type="EMBL" id="KAK8384040.1"/>
    </source>
</evidence>
<reference evidence="6 7" key="1">
    <citation type="submission" date="2023-03" db="EMBL/GenBank/DDBJ databases">
        <title>High-quality genome of Scylla paramamosain provides insights in environmental adaptation.</title>
        <authorList>
            <person name="Zhang L."/>
        </authorList>
    </citation>
    <scope>NUCLEOTIDE SEQUENCE [LARGE SCALE GENOMIC DNA]</scope>
    <source>
        <strain evidence="6">LZ_2023a</strain>
        <tissue evidence="6">Muscle</tissue>
    </source>
</reference>
<evidence type="ECO:0000256" key="2">
    <source>
        <dbReference type="ARBA" id="ARBA00022692"/>
    </source>
</evidence>
<comment type="caution">
    <text evidence="6">The sequence shown here is derived from an EMBL/GenBank/DDBJ whole genome shotgun (WGS) entry which is preliminary data.</text>
</comment>
<dbReference type="GO" id="GO:0016020">
    <property type="term" value="C:membrane"/>
    <property type="evidence" value="ECO:0007669"/>
    <property type="project" value="UniProtKB-SubCell"/>
</dbReference>
<proteinExistence type="predicted"/>
<name>A0AAW0T8V9_SCYPA</name>
<comment type="subcellular location">
    <subcellularLocation>
        <location evidence="1">Membrane</location>
        <topology evidence="1">Multi-pass membrane protein</topology>
    </subcellularLocation>
</comment>
<keyword evidence="3 5" id="KW-1133">Transmembrane helix</keyword>
<evidence type="ECO:0000313" key="7">
    <source>
        <dbReference type="Proteomes" id="UP001487740"/>
    </source>
</evidence>
<organism evidence="6 7">
    <name type="scientific">Scylla paramamosain</name>
    <name type="common">Mud crab</name>
    <dbReference type="NCBI Taxonomy" id="85552"/>
    <lineage>
        <taxon>Eukaryota</taxon>
        <taxon>Metazoa</taxon>
        <taxon>Ecdysozoa</taxon>
        <taxon>Arthropoda</taxon>
        <taxon>Crustacea</taxon>
        <taxon>Multicrustacea</taxon>
        <taxon>Malacostraca</taxon>
        <taxon>Eumalacostraca</taxon>
        <taxon>Eucarida</taxon>
        <taxon>Decapoda</taxon>
        <taxon>Pleocyemata</taxon>
        <taxon>Brachyura</taxon>
        <taxon>Eubrachyura</taxon>
        <taxon>Portunoidea</taxon>
        <taxon>Portunidae</taxon>
        <taxon>Portuninae</taxon>
        <taxon>Scylla</taxon>
    </lineage>
</organism>
<keyword evidence="4 5" id="KW-0472">Membrane</keyword>
<evidence type="ECO:0008006" key="8">
    <source>
        <dbReference type="Google" id="ProtNLM"/>
    </source>
</evidence>
<dbReference type="Gene3D" id="1.10.1450.10">
    <property type="entry name" value="Tetraspanin"/>
    <property type="match status" value="1"/>
</dbReference>
<evidence type="ECO:0000256" key="1">
    <source>
        <dbReference type="ARBA" id="ARBA00004141"/>
    </source>
</evidence>
<gene>
    <name evidence="6" type="ORF">O3P69_016043</name>
</gene>
<dbReference type="EMBL" id="JARAKH010000036">
    <property type="protein sequence ID" value="KAK8384040.1"/>
    <property type="molecule type" value="Genomic_DNA"/>
</dbReference>
<evidence type="ECO:0000256" key="5">
    <source>
        <dbReference type="SAM" id="Phobius"/>
    </source>
</evidence>
<dbReference type="SUPFAM" id="SSF48652">
    <property type="entry name" value="Tetraspanin"/>
    <property type="match status" value="1"/>
</dbReference>
<protein>
    <recommendedName>
        <fullName evidence="8">Tetraspanin</fullName>
    </recommendedName>
</protein>
<dbReference type="InterPro" id="IPR018499">
    <property type="entry name" value="Tetraspanin/Peripherin"/>
</dbReference>
<accession>A0AAW0T8V9</accession>